<dbReference type="SUPFAM" id="SSF53300">
    <property type="entry name" value="vWA-like"/>
    <property type="match status" value="1"/>
</dbReference>
<dbReference type="InterPro" id="IPR010768">
    <property type="entry name" value="GATase1-like"/>
</dbReference>
<dbReference type="PANTHER" id="PTHR37947">
    <property type="entry name" value="BLL2462 PROTEIN"/>
    <property type="match status" value="1"/>
</dbReference>
<evidence type="ECO:0000259" key="2">
    <source>
        <dbReference type="Pfam" id="PF07090"/>
    </source>
</evidence>
<dbReference type="Pfam" id="PF07090">
    <property type="entry name" value="GATase1_like"/>
    <property type="match status" value="1"/>
</dbReference>
<dbReference type="AlphaFoldDB" id="A0A933GP75"/>
<protein>
    <recommendedName>
        <fullName evidence="2">Putative glutamine amidotransferase domain-containing protein</fullName>
    </recommendedName>
</protein>
<dbReference type="PANTHER" id="PTHR37947:SF1">
    <property type="entry name" value="BLL2462 PROTEIN"/>
    <property type="match status" value="1"/>
</dbReference>
<evidence type="ECO:0000256" key="1">
    <source>
        <dbReference type="SAM" id="Phobius"/>
    </source>
</evidence>
<reference evidence="3" key="1">
    <citation type="submission" date="2020-07" db="EMBL/GenBank/DDBJ databases">
        <title>Huge and variable diversity of episymbiotic CPR bacteria and DPANN archaea in groundwater ecosystems.</title>
        <authorList>
            <person name="He C.Y."/>
            <person name="Keren R."/>
            <person name="Whittaker M."/>
            <person name="Farag I.F."/>
            <person name="Doudna J."/>
            <person name="Cate J.H.D."/>
            <person name="Banfield J.F."/>
        </authorList>
    </citation>
    <scope>NUCLEOTIDE SEQUENCE</scope>
    <source>
        <strain evidence="3">NC_groundwater_1482_Ag_S-0.65um_47_24</strain>
    </source>
</reference>
<gene>
    <name evidence="3" type="ORF">HY730_08095</name>
</gene>
<feature type="transmembrane region" description="Helical" evidence="1">
    <location>
        <begin position="56"/>
        <end position="74"/>
    </location>
</feature>
<keyword evidence="1" id="KW-0472">Membrane</keyword>
<dbReference type="InterPro" id="IPR029062">
    <property type="entry name" value="Class_I_gatase-like"/>
</dbReference>
<sequence length="764" mass="87474">MSTLLQQLTGQYNTIDIQFSHLDKPWLIFLIGVLLVGALILSWLSLRRLSSHGRKILIFSLRVLAAMSLFLLFLSPTLQLQERTKEKGELAVLVDNSLSMFVKGIAEDKTRLSKYKEYFNIYLELWNELNEDFRLSYFTFSDHLKSELANPLAKEIVPALDRTDFIKILTGLQDKFKDSPLRGLILVTEGAGQEDLSSLKSLIERFPVPIYSFGLGKLDTYKDLQISDVLADEFGFVNHPYIIKAKIKTSGFKGEKISVHLKESEQIIMAKNLLVDKEKGEYTLEFELRPEKTGEFSYIISIPAYPQETDLENNQRNFTTQIVKDKTRVLLLCGSPTWDYRFLRRTIKQNPNMELIAFTILRTPFNVIDVPQEELSLIRFPADQLFTTELKNFDLIIFDNFNFQPYFPINYLENIRKAVMEDGKGFAMIGGELSFLGGGYANTPIEEILPVQLDRKEGNFEPGEFPMRLTDEGKRHPITLLGEDAQQTESLWAQLPPLFGFNLLLKGKPTAQVLGINPFRKNQFGPRVMLAVQSVGRGRSLALALDSSWMWNFLMVQKTGDNSLYHRFWQQAIRWLIKSPDLRLIRLSSDLKKYPLGEKVKITIKTFHEDYSPASNPELKLKLRTPGNKIFVPREVIPSKIPGLSELELALPELGAYTLEAEYMKGEKTEGKDAITLEAIEARPDLQDIESNWDLLRLMAEKTGGKYTDISIERGKPNMPLNKEGIFKIVNQKDFPLHRSLVPYLIIVTLLAFEWAIRKWSGLP</sequence>
<name>A0A933GP75_UNCTE</name>
<dbReference type="Proteomes" id="UP000772181">
    <property type="component" value="Unassembled WGS sequence"/>
</dbReference>
<evidence type="ECO:0000313" key="3">
    <source>
        <dbReference type="EMBL" id="MBI4596319.1"/>
    </source>
</evidence>
<keyword evidence="1" id="KW-0812">Transmembrane</keyword>
<dbReference type="EMBL" id="JACQWF010000357">
    <property type="protein sequence ID" value="MBI4596319.1"/>
    <property type="molecule type" value="Genomic_DNA"/>
</dbReference>
<comment type="caution">
    <text evidence="3">The sequence shown here is derived from an EMBL/GenBank/DDBJ whole genome shotgun (WGS) entry which is preliminary data.</text>
</comment>
<feature type="transmembrane region" description="Helical" evidence="1">
    <location>
        <begin position="26"/>
        <end position="44"/>
    </location>
</feature>
<dbReference type="SUPFAM" id="SSF52317">
    <property type="entry name" value="Class I glutamine amidotransferase-like"/>
    <property type="match status" value="1"/>
</dbReference>
<organism evidence="3 4">
    <name type="scientific">Tectimicrobiota bacterium</name>
    <dbReference type="NCBI Taxonomy" id="2528274"/>
    <lineage>
        <taxon>Bacteria</taxon>
        <taxon>Pseudomonadati</taxon>
        <taxon>Nitrospinota/Tectimicrobiota group</taxon>
        <taxon>Candidatus Tectimicrobiota</taxon>
    </lineage>
</organism>
<proteinExistence type="predicted"/>
<feature type="domain" description="Putative glutamine amidotransferase" evidence="2">
    <location>
        <begin position="410"/>
        <end position="577"/>
    </location>
</feature>
<keyword evidence="1" id="KW-1133">Transmembrane helix</keyword>
<dbReference type="Gene3D" id="3.40.50.880">
    <property type="match status" value="1"/>
</dbReference>
<dbReference type="InterPro" id="IPR036465">
    <property type="entry name" value="vWFA_dom_sf"/>
</dbReference>
<evidence type="ECO:0000313" key="4">
    <source>
        <dbReference type="Proteomes" id="UP000772181"/>
    </source>
</evidence>
<accession>A0A933GP75</accession>